<dbReference type="RefSeq" id="WP_111595212.1">
    <property type="nucleotide sequence ID" value="NZ_QLMA01000011.1"/>
</dbReference>
<evidence type="ECO:0000256" key="1">
    <source>
        <dbReference type="SAM" id="Phobius"/>
    </source>
</evidence>
<feature type="transmembrane region" description="Helical" evidence="1">
    <location>
        <begin position="37"/>
        <end position="55"/>
    </location>
</feature>
<evidence type="ECO:0000313" key="3">
    <source>
        <dbReference type="Proteomes" id="UP000249819"/>
    </source>
</evidence>
<proteinExistence type="predicted"/>
<keyword evidence="1" id="KW-0812">Transmembrane</keyword>
<comment type="caution">
    <text evidence="2">The sequence shown here is derived from an EMBL/GenBank/DDBJ whole genome shotgun (WGS) entry which is preliminary data.</text>
</comment>
<name>A0A327VIQ9_9BACT</name>
<dbReference type="Proteomes" id="UP000249819">
    <property type="component" value="Unassembled WGS sequence"/>
</dbReference>
<keyword evidence="3" id="KW-1185">Reference proteome</keyword>
<dbReference type="OrthoDB" id="678972at2"/>
<keyword evidence="1" id="KW-0472">Membrane</keyword>
<evidence type="ECO:0000313" key="2">
    <source>
        <dbReference type="EMBL" id="RAJ73982.1"/>
    </source>
</evidence>
<keyword evidence="1" id="KW-1133">Transmembrane helix</keyword>
<feature type="transmembrane region" description="Helical" evidence="1">
    <location>
        <begin position="12"/>
        <end position="31"/>
    </location>
</feature>
<dbReference type="EMBL" id="QLMA01000011">
    <property type="protein sequence ID" value="RAJ73982.1"/>
    <property type="molecule type" value="Genomic_DNA"/>
</dbReference>
<gene>
    <name evidence="2" type="ORF">CLV59_111101</name>
</gene>
<organism evidence="2 3">
    <name type="scientific">Chitinophaga dinghuensis</name>
    <dbReference type="NCBI Taxonomy" id="1539050"/>
    <lineage>
        <taxon>Bacteria</taxon>
        <taxon>Pseudomonadati</taxon>
        <taxon>Bacteroidota</taxon>
        <taxon>Chitinophagia</taxon>
        <taxon>Chitinophagales</taxon>
        <taxon>Chitinophagaceae</taxon>
        <taxon>Chitinophaga</taxon>
    </lineage>
</organism>
<sequence length="66" mass="7248">MRLTGILVQHFLQNKFILVESALLIGCLTALCRVDDTFASFVFGVTAGYLLFRLGDRIAKRGASKA</sequence>
<dbReference type="AlphaFoldDB" id="A0A327VIQ9"/>
<accession>A0A327VIQ9</accession>
<reference evidence="2 3" key="1">
    <citation type="submission" date="2018-06" db="EMBL/GenBank/DDBJ databases">
        <title>Genomic Encyclopedia of Archaeal and Bacterial Type Strains, Phase II (KMG-II): from individual species to whole genera.</title>
        <authorList>
            <person name="Goeker M."/>
        </authorList>
    </citation>
    <scope>NUCLEOTIDE SEQUENCE [LARGE SCALE GENOMIC DNA]</scope>
    <source>
        <strain evidence="2 3">DSM 29821</strain>
    </source>
</reference>
<protein>
    <submittedName>
        <fullName evidence="2">Uncharacterized protein</fullName>
    </submittedName>
</protein>